<evidence type="ECO:0000313" key="1">
    <source>
        <dbReference type="EMBL" id="KOS36600.1"/>
    </source>
</evidence>
<dbReference type="EMBL" id="LHQQ01000421">
    <property type="protein sequence ID" value="KOS36600.1"/>
    <property type="molecule type" value="Genomic_DNA"/>
</dbReference>
<keyword evidence="2" id="KW-1185">Reference proteome</keyword>
<evidence type="ECO:0000313" key="2">
    <source>
        <dbReference type="Proteomes" id="UP000037696"/>
    </source>
</evidence>
<dbReference type="Proteomes" id="UP000037696">
    <property type="component" value="Unassembled WGS sequence"/>
</dbReference>
<proteinExistence type="predicted"/>
<comment type="caution">
    <text evidence="1">The sequence shown here is derived from an EMBL/GenBank/DDBJ whole genome shotgun (WGS) entry which is preliminary data.</text>
</comment>
<accession>A0A0M8NY71</accession>
<dbReference type="AlphaFoldDB" id="A0A0M8NY71"/>
<sequence>MISLAQNLGSAKLILPALQGIHVEPHPGVDLSIAHKWAQAMGLVFKAQPNPQPINGHPSKPIKSPFLYINAVLVRIK</sequence>
<reference evidence="1 2" key="1">
    <citation type="submission" date="2015-08" db="EMBL/GenBank/DDBJ databases">
        <title>Genome sequencing of Penicillium nordicum.</title>
        <authorList>
            <person name="Nguyen H.D."/>
            <person name="Seifert K.A."/>
        </authorList>
    </citation>
    <scope>NUCLEOTIDE SEQUENCE [LARGE SCALE GENOMIC DNA]</scope>
    <source>
        <strain evidence="1 2">DAOMC 185683</strain>
    </source>
</reference>
<gene>
    <name evidence="1" type="ORF">ACN38_g12648</name>
</gene>
<organism evidence="1 2">
    <name type="scientific">Penicillium nordicum</name>
    <dbReference type="NCBI Taxonomy" id="229535"/>
    <lineage>
        <taxon>Eukaryota</taxon>
        <taxon>Fungi</taxon>
        <taxon>Dikarya</taxon>
        <taxon>Ascomycota</taxon>
        <taxon>Pezizomycotina</taxon>
        <taxon>Eurotiomycetes</taxon>
        <taxon>Eurotiomycetidae</taxon>
        <taxon>Eurotiales</taxon>
        <taxon>Aspergillaceae</taxon>
        <taxon>Penicillium</taxon>
    </lineage>
</organism>
<protein>
    <submittedName>
        <fullName evidence="1">Uncharacterized protein</fullName>
    </submittedName>
</protein>
<name>A0A0M8NY71_9EURO</name>